<evidence type="ECO:0000313" key="5">
    <source>
        <dbReference type="Proteomes" id="UP000242310"/>
    </source>
</evidence>
<dbReference type="EMBL" id="PYAV01000004">
    <property type="protein sequence ID" value="PSL48516.1"/>
    <property type="molecule type" value="Genomic_DNA"/>
</dbReference>
<gene>
    <name evidence="4" type="ORF">B0H94_104116</name>
</gene>
<keyword evidence="2" id="KW-1133">Transmembrane helix</keyword>
<dbReference type="RefSeq" id="WP_106588084.1">
    <property type="nucleotide sequence ID" value="NZ_PYAV01000004.1"/>
</dbReference>
<evidence type="ECO:0000259" key="3">
    <source>
        <dbReference type="Pfam" id="PF13828"/>
    </source>
</evidence>
<evidence type="ECO:0000256" key="2">
    <source>
        <dbReference type="SAM" id="Phobius"/>
    </source>
</evidence>
<dbReference type="AlphaFoldDB" id="A0A2P8HQL8"/>
<dbReference type="OrthoDB" id="2626876at2"/>
<proteinExistence type="predicted"/>
<sequence length="134" mass="14367">MRDEHKDENINNEETRHEESNETIEKETPDPVQPGTASSPPKTSGQAIASLVLGISTLVLSLLFLFLAPLTGIAGIILSILAFKTIKREGMAGRGMTIAGLIMSIIGLVISILFIALIVFAFTSGLMDQPMMTP</sequence>
<dbReference type="Proteomes" id="UP000242310">
    <property type="component" value="Unassembled WGS sequence"/>
</dbReference>
<evidence type="ECO:0000313" key="4">
    <source>
        <dbReference type="EMBL" id="PSL48516.1"/>
    </source>
</evidence>
<feature type="domain" description="DUF4190" evidence="3">
    <location>
        <begin position="47"/>
        <end position="114"/>
    </location>
</feature>
<feature type="compositionally biased region" description="Polar residues" evidence="1">
    <location>
        <begin position="35"/>
        <end position="44"/>
    </location>
</feature>
<protein>
    <submittedName>
        <fullName evidence="4">Uncharacterized protein DUF4190</fullName>
    </submittedName>
</protein>
<comment type="caution">
    <text evidence="4">The sequence shown here is derived from an EMBL/GenBank/DDBJ whole genome shotgun (WGS) entry which is preliminary data.</text>
</comment>
<dbReference type="InterPro" id="IPR025241">
    <property type="entry name" value="DUF4190"/>
</dbReference>
<feature type="transmembrane region" description="Helical" evidence="2">
    <location>
        <begin position="58"/>
        <end position="83"/>
    </location>
</feature>
<organism evidence="4 5">
    <name type="scientific">Salsuginibacillus halophilus</name>
    <dbReference type="NCBI Taxonomy" id="517424"/>
    <lineage>
        <taxon>Bacteria</taxon>
        <taxon>Bacillati</taxon>
        <taxon>Bacillota</taxon>
        <taxon>Bacilli</taxon>
        <taxon>Bacillales</taxon>
        <taxon>Bacillaceae</taxon>
        <taxon>Salsuginibacillus</taxon>
    </lineage>
</organism>
<feature type="transmembrane region" description="Helical" evidence="2">
    <location>
        <begin position="95"/>
        <end position="122"/>
    </location>
</feature>
<feature type="compositionally biased region" description="Basic and acidic residues" evidence="1">
    <location>
        <begin position="1"/>
        <end position="29"/>
    </location>
</feature>
<keyword evidence="2" id="KW-0812">Transmembrane</keyword>
<evidence type="ECO:0000256" key="1">
    <source>
        <dbReference type="SAM" id="MobiDB-lite"/>
    </source>
</evidence>
<name>A0A2P8HQL8_9BACI</name>
<reference evidence="4 5" key="1">
    <citation type="submission" date="2018-03" db="EMBL/GenBank/DDBJ databases">
        <title>Genomic Encyclopedia of Type Strains, Phase III (KMG-III): the genomes of soil and plant-associated and newly described type strains.</title>
        <authorList>
            <person name="Whitman W."/>
        </authorList>
    </citation>
    <scope>NUCLEOTIDE SEQUENCE [LARGE SCALE GENOMIC DNA]</scope>
    <source>
        <strain evidence="4 5">CGMCC 1.07653</strain>
    </source>
</reference>
<keyword evidence="5" id="KW-1185">Reference proteome</keyword>
<feature type="region of interest" description="Disordered" evidence="1">
    <location>
        <begin position="1"/>
        <end position="44"/>
    </location>
</feature>
<dbReference type="Pfam" id="PF13828">
    <property type="entry name" value="DUF4190"/>
    <property type="match status" value="1"/>
</dbReference>
<keyword evidence="2" id="KW-0472">Membrane</keyword>
<accession>A0A2P8HQL8</accession>